<sequence>MFNSRSKVDDVGTFWWRTHCEKVCCGALPPDNLGEVIAAATVETLAGSETLFEARANEALGELKTGAPEALAADGTGAPEALGPLKTGAADGTGAPEALGPLKTGAADGTGAAEPLGPLKTGAADIFFLDKYLNKIFLLEISLINNTLKITKKANSIPLDSFNTSLKELIAKPIDKIEAVMKLSWKSIQKIPDKTSFIIFKCPTDLNLIQFKGKRGDLIQI</sequence>
<proteinExistence type="predicted"/>
<feature type="region of interest" description="Disordered" evidence="1">
    <location>
        <begin position="74"/>
        <end position="106"/>
    </location>
</feature>
<comment type="caution">
    <text evidence="2">The sequence shown here is derived from an EMBL/GenBank/DDBJ whole genome shotgun (WGS) entry which is preliminary data.</text>
</comment>
<accession>A0A3M7PSK1</accession>
<reference evidence="2 3" key="1">
    <citation type="journal article" date="2018" name="Sci. Rep.">
        <title>Genomic signatures of local adaptation to the degree of environmental predictability in rotifers.</title>
        <authorList>
            <person name="Franch-Gras L."/>
            <person name="Hahn C."/>
            <person name="Garcia-Roger E.M."/>
            <person name="Carmona M.J."/>
            <person name="Serra M."/>
            <person name="Gomez A."/>
        </authorList>
    </citation>
    <scope>NUCLEOTIDE SEQUENCE [LARGE SCALE GENOMIC DNA]</scope>
    <source>
        <strain evidence="2">HYR1</strain>
    </source>
</reference>
<dbReference type="EMBL" id="REGN01009046">
    <property type="protein sequence ID" value="RNA02106.1"/>
    <property type="molecule type" value="Genomic_DNA"/>
</dbReference>
<dbReference type="AlphaFoldDB" id="A0A3M7PSK1"/>
<gene>
    <name evidence="2" type="ORF">BpHYR1_028915</name>
</gene>
<evidence type="ECO:0000313" key="2">
    <source>
        <dbReference type="EMBL" id="RNA02106.1"/>
    </source>
</evidence>
<keyword evidence="3" id="KW-1185">Reference proteome</keyword>
<protein>
    <submittedName>
        <fullName evidence="2">Uncharacterized protein</fullName>
    </submittedName>
</protein>
<organism evidence="2 3">
    <name type="scientific">Brachionus plicatilis</name>
    <name type="common">Marine rotifer</name>
    <name type="synonym">Brachionus muelleri</name>
    <dbReference type="NCBI Taxonomy" id="10195"/>
    <lineage>
        <taxon>Eukaryota</taxon>
        <taxon>Metazoa</taxon>
        <taxon>Spiralia</taxon>
        <taxon>Gnathifera</taxon>
        <taxon>Rotifera</taxon>
        <taxon>Eurotatoria</taxon>
        <taxon>Monogononta</taxon>
        <taxon>Pseudotrocha</taxon>
        <taxon>Ploima</taxon>
        <taxon>Brachionidae</taxon>
        <taxon>Brachionus</taxon>
    </lineage>
</organism>
<dbReference type="Proteomes" id="UP000276133">
    <property type="component" value="Unassembled WGS sequence"/>
</dbReference>
<evidence type="ECO:0000313" key="3">
    <source>
        <dbReference type="Proteomes" id="UP000276133"/>
    </source>
</evidence>
<name>A0A3M7PSK1_BRAPC</name>
<evidence type="ECO:0000256" key="1">
    <source>
        <dbReference type="SAM" id="MobiDB-lite"/>
    </source>
</evidence>